<evidence type="ECO:0000313" key="13">
    <source>
        <dbReference type="Proteomes" id="UP000141842"/>
    </source>
</evidence>
<dbReference type="KEGG" id="vg:7778908"/>
<sequence length="432" mass="48421">MESDQFAPETYETSDVGLQVANLGGGGRRDQAPRLGAGARELGLRVYEDPQGPAFNTVTFQEILNAYQANSLSFFLTDLHFERVRVYEFGEGEGDLGEAIATHAKIALDPGVVYHVRRPVQIQGLCYVIGRGAVIQVHSTVGQRAFQVFRVLDRSPRIMGMLNVTFVECKFHWVQEGDSEVSLCRQFTLFYLAYDSIFYACDFFGFSGLTLRSMCHIRVEGCTFVGCAVALHHADVSDLKVKGCHFSQCIVCIFADGPALLTGNCATNCDCFAILEQEGLVAYNSVVYKLPGEDAEDLIICHHGYLYPLSSIHIVRSLSCEYPKFKNNVFAHVDMHVGLRQGLMHFKQCNLSYVYCMVEGESVPRTSFYSSYLQSVTIAQIVHFSREFWRVCLCFCGQRHKLHFPSVVHITPTAVPDRTRFTVDVEELSDGR</sequence>
<dbReference type="InterPro" id="IPR002612">
    <property type="entry name" value="Adeno_E1B_55kDa"/>
</dbReference>
<evidence type="ECO:0000256" key="9">
    <source>
        <dbReference type="ARBA" id="ARBA00031863"/>
    </source>
</evidence>
<evidence type="ECO:0000256" key="6">
    <source>
        <dbReference type="ARBA" id="ARBA00023200"/>
    </source>
</evidence>
<dbReference type="GO" id="GO:0030430">
    <property type="term" value="C:host cell cytoplasm"/>
    <property type="evidence" value="ECO:0007669"/>
    <property type="project" value="UniProtKB-SubCell"/>
</dbReference>
<dbReference type="OrthoDB" id="3297at10239"/>
<comment type="subunit">
    <text evidence="11">Interacts with host PML-4 and PML-5; this interaction promotes efficient subnuclear targeting of E1B-55K to PML nuclear bodies. Interacts with E4-ORF3 protein. Interacts with E4-ORF6 protein.</text>
</comment>
<comment type="similarity">
    <text evidence="3">Belongs to the adenoviridae E1B 55 kDa protein family.</text>
</comment>
<protein>
    <recommendedName>
        <fullName evidence="4">E1B 55 kDa protein</fullName>
    </recommendedName>
    <alternativeName>
        <fullName evidence="8">E1B protein, large T-antigen</fullName>
    </alternativeName>
    <alternativeName>
        <fullName evidence="9">E1B-495R</fullName>
    </alternativeName>
</protein>
<evidence type="ECO:0000313" key="12">
    <source>
        <dbReference type="EMBL" id="ACJ14504.1"/>
    </source>
</evidence>
<reference evidence="12 13" key="1">
    <citation type="journal article" date="2009" name="J. Virol.">
        <title>A novel cardiotropic murine adenovirus representing a distinct species of mastadenoviruses.</title>
        <authorList>
            <person name="Klempa B."/>
            <person name="Kruger D.H."/>
            <person name="Auste B."/>
            <person name="Stanko M."/>
            <person name="Krawczyk A."/>
            <person name="Nickel K.F."/>
            <person name="Uberla K."/>
            <person name="Stang A."/>
        </authorList>
    </citation>
    <scope>NUCLEOTIDE SEQUENCE [LARGE SCALE GENOMIC DNA]</scope>
</reference>
<accession>C3SAT5</accession>
<evidence type="ECO:0000256" key="11">
    <source>
        <dbReference type="ARBA" id="ARBA00046912"/>
    </source>
</evidence>
<dbReference type="InterPro" id="IPR011050">
    <property type="entry name" value="Pectin_lyase_fold/virulence"/>
</dbReference>
<evidence type="ECO:0000256" key="10">
    <source>
        <dbReference type="ARBA" id="ARBA00046084"/>
    </source>
</evidence>
<dbReference type="Pfam" id="PF01696">
    <property type="entry name" value="Adeno_E1B_55K"/>
    <property type="match status" value="1"/>
</dbReference>
<evidence type="ECO:0000256" key="8">
    <source>
        <dbReference type="ARBA" id="ARBA00030428"/>
    </source>
</evidence>
<evidence type="ECO:0000256" key="2">
    <source>
        <dbReference type="ARBA" id="ARBA00004192"/>
    </source>
</evidence>
<keyword evidence="7" id="KW-0945">Host-virus interaction</keyword>
<name>C3SAT5_9ADEN</name>
<keyword evidence="6" id="KW-1035">Host cytoplasm</keyword>
<organism evidence="12 13">
    <name type="scientific">Murine adenovirus 3</name>
    <dbReference type="NCBI Taxonomy" id="573199"/>
    <lineage>
        <taxon>Viruses</taxon>
        <taxon>Varidnaviria</taxon>
        <taxon>Bamfordvirae</taxon>
        <taxon>Preplasmiviricota</taxon>
        <taxon>Polisuviricotina</taxon>
        <taxon>Pharingeaviricetes</taxon>
        <taxon>Rowavirales</taxon>
        <taxon>Adenoviridae</taxon>
        <taxon>Mastadenovirus</taxon>
        <taxon>Mastadenovirus cordis</taxon>
        <taxon>Murine mastadenovirus C</taxon>
    </lineage>
</organism>
<keyword evidence="5" id="KW-0244">Early protein</keyword>
<evidence type="ECO:0000256" key="3">
    <source>
        <dbReference type="ARBA" id="ARBA00008605"/>
    </source>
</evidence>
<dbReference type="RefSeq" id="YP_002822204.1">
    <property type="nucleotide sequence ID" value="NC_012584.1"/>
</dbReference>
<evidence type="ECO:0000256" key="4">
    <source>
        <dbReference type="ARBA" id="ARBA00022118"/>
    </source>
</evidence>
<dbReference type="GO" id="GO:0042025">
    <property type="term" value="C:host cell nucleus"/>
    <property type="evidence" value="ECO:0007669"/>
    <property type="project" value="UniProtKB-SubCell"/>
</dbReference>
<evidence type="ECO:0000256" key="5">
    <source>
        <dbReference type="ARBA" id="ARBA00022518"/>
    </source>
</evidence>
<dbReference type="SUPFAM" id="SSF51126">
    <property type="entry name" value="Pectin lyase-like"/>
    <property type="match status" value="1"/>
</dbReference>
<evidence type="ECO:0000256" key="1">
    <source>
        <dbReference type="ARBA" id="ARBA00004147"/>
    </source>
</evidence>
<keyword evidence="13" id="KW-1185">Reference proteome</keyword>
<evidence type="ECO:0000256" key="7">
    <source>
        <dbReference type="ARBA" id="ARBA00023323"/>
    </source>
</evidence>
<dbReference type="GeneID" id="7778908"/>
<dbReference type="EMBL" id="EU835513">
    <property type="protein sequence ID" value="ACJ14504.1"/>
    <property type="molecule type" value="Genomic_DNA"/>
</dbReference>
<comment type="subcellular location">
    <subcellularLocation>
        <location evidence="2">Host cytoplasm</location>
    </subcellularLocation>
    <subcellularLocation>
        <location evidence="1">Host nucleus</location>
    </subcellularLocation>
</comment>
<dbReference type="GO" id="GO:0052150">
    <property type="term" value="P:symbiont-mediated perturbation of host apoptosis"/>
    <property type="evidence" value="ECO:0007669"/>
    <property type="project" value="UniProtKB-KW"/>
</dbReference>
<proteinExistence type="inferred from homology"/>
<keyword evidence="7" id="KW-1119">Modulation of host cell apoptosis by virus</keyword>
<comment type="function">
    <text evidence="10">Plays a major role to prevent cellular inhibition of viral genome replication. Assembles an SCF-like E3 ubiquitin ligase complex based on the cellular proteins ELOB, ELOC, CUL5 and RBX1, in cooperation with viral E4orf6. This viral RING-type ligase ubiquitinates cellular substrates and targets them to proteasomal degradation: TP53/p53, LIG4, MRE11-RAD50-NBS1 (MRN) complex, ITGA3, DAXX and BLM. E1B-55K probably acts as the substrate-specific adapter of the SCF-like E3 ubiquitin ligase complex. Degradation of host TP53/p53 activity is essential for preventing E1A-induced TP53 accumulation that would otherwise lead to cell apoptosis and growth arrest. E1B-55K also inactivates TP53 transcription-factor activity by binding its transactivation domain. E1B-55K also functions as a SUMO1 E3 ligase for TP53 which causes the latter to be sequestered in promyelocytic leukemia (PML) nuclear bodies thereby contributing to maximal inhibition of TP53 function.</text>
</comment>
<dbReference type="Proteomes" id="UP000141842">
    <property type="component" value="Segment"/>
</dbReference>